<evidence type="ECO:0000256" key="4">
    <source>
        <dbReference type="ARBA" id="ARBA00022827"/>
    </source>
</evidence>
<keyword evidence="3" id="KW-0285">Flavoprotein</keyword>
<comment type="cofactor">
    <cofactor evidence="1">
        <name>FAD</name>
        <dbReference type="ChEBI" id="CHEBI:57692"/>
    </cofactor>
</comment>
<dbReference type="RefSeq" id="WP_322185013.1">
    <property type="nucleotide sequence ID" value="NZ_JAXLPB010000001.1"/>
</dbReference>
<dbReference type="SUPFAM" id="SSF51905">
    <property type="entry name" value="FAD/NAD(P)-binding domain"/>
    <property type="match status" value="1"/>
</dbReference>
<gene>
    <name evidence="7" type="ORF">U0C82_01050</name>
</gene>
<evidence type="ECO:0000313" key="8">
    <source>
        <dbReference type="Proteomes" id="UP001294412"/>
    </source>
</evidence>
<dbReference type="InterPro" id="IPR036188">
    <property type="entry name" value="FAD/NAD-bd_sf"/>
</dbReference>
<dbReference type="Gene3D" id="3.50.50.100">
    <property type="match status" value="1"/>
</dbReference>
<comment type="similarity">
    <text evidence="2">Belongs to the NADH dehydrogenase family.</text>
</comment>
<dbReference type="PANTHER" id="PTHR42913:SF3">
    <property type="entry name" value="64 KDA MITOCHONDRIAL NADH DEHYDROGENASE (EUROFUNG)"/>
    <property type="match status" value="1"/>
</dbReference>
<dbReference type="Proteomes" id="UP001294412">
    <property type="component" value="Unassembled WGS sequence"/>
</dbReference>
<dbReference type="PANTHER" id="PTHR42913">
    <property type="entry name" value="APOPTOSIS-INDUCING FACTOR 1"/>
    <property type="match status" value="1"/>
</dbReference>
<accession>A0ABU5HXG2</accession>
<dbReference type="PRINTS" id="PR00368">
    <property type="entry name" value="FADPNR"/>
</dbReference>
<dbReference type="InterPro" id="IPR023753">
    <property type="entry name" value="FAD/NAD-binding_dom"/>
</dbReference>
<evidence type="ECO:0000313" key="7">
    <source>
        <dbReference type="EMBL" id="MDY8107735.1"/>
    </source>
</evidence>
<dbReference type="PRINTS" id="PR00411">
    <property type="entry name" value="PNDRDTASEI"/>
</dbReference>
<evidence type="ECO:0000259" key="6">
    <source>
        <dbReference type="Pfam" id="PF07992"/>
    </source>
</evidence>
<keyword evidence="5" id="KW-0560">Oxidoreductase</keyword>
<evidence type="ECO:0000256" key="1">
    <source>
        <dbReference type="ARBA" id="ARBA00001974"/>
    </source>
</evidence>
<keyword evidence="8" id="KW-1185">Reference proteome</keyword>
<comment type="caution">
    <text evidence="7">The sequence shown here is derived from an EMBL/GenBank/DDBJ whole genome shotgun (WGS) entry which is preliminary data.</text>
</comment>
<evidence type="ECO:0000256" key="3">
    <source>
        <dbReference type="ARBA" id="ARBA00022630"/>
    </source>
</evidence>
<dbReference type="Pfam" id="PF07992">
    <property type="entry name" value="Pyr_redox_2"/>
    <property type="match status" value="1"/>
</dbReference>
<evidence type="ECO:0000256" key="5">
    <source>
        <dbReference type="ARBA" id="ARBA00023002"/>
    </source>
</evidence>
<protein>
    <submittedName>
        <fullName evidence="7">FAD-dependent oxidoreductase</fullName>
    </submittedName>
</protein>
<reference evidence="7 8" key="1">
    <citation type="submission" date="2023-12" db="EMBL/GenBank/DDBJ databases">
        <title>Description of Novel Strain Fulvimarina sp. 2208YS6-2-32 isolated from Uroteuthis (Photololigo) edulis.</title>
        <authorList>
            <person name="Park J.-S."/>
        </authorList>
    </citation>
    <scope>NUCLEOTIDE SEQUENCE [LARGE SCALE GENOMIC DNA]</scope>
    <source>
        <strain evidence="7 8">2208YS6-2-32</strain>
    </source>
</reference>
<keyword evidence="4" id="KW-0274">FAD</keyword>
<organism evidence="7 8">
    <name type="scientific">Fulvimarina uroteuthidis</name>
    <dbReference type="NCBI Taxonomy" id="3098149"/>
    <lineage>
        <taxon>Bacteria</taxon>
        <taxon>Pseudomonadati</taxon>
        <taxon>Pseudomonadota</taxon>
        <taxon>Alphaproteobacteria</taxon>
        <taxon>Hyphomicrobiales</taxon>
        <taxon>Aurantimonadaceae</taxon>
        <taxon>Fulvimarina</taxon>
    </lineage>
</organism>
<proteinExistence type="inferred from homology"/>
<feature type="domain" description="FAD/NAD(P)-binding" evidence="6">
    <location>
        <begin position="7"/>
        <end position="332"/>
    </location>
</feature>
<evidence type="ECO:0000256" key="2">
    <source>
        <dbReference type="ARBA" id="ARBA00005272"/>
    </source>
</evidence>
<dbReference type="EMBL" id="JAXLPB010000001">
    <property type="protein sequence ID" value="MDY8107735.1"/>
    <property type="molecule type" value="Genomic_DNA"/>
</dbReference>
<sequence length="429" mass="45557">MAHSRERVVILGGGAGGLELACSLAGRGAVAVTLVDVNGSHVWKPRLHEFAAGTVDSTLSEMSFYMLASMRGFSFEQGRVVTIDPQNRLVRLGPVRSRHGAIEGPSRDVAYDRLVVALGGVTPDFGTPGVEDHAVRLDEKADADDFRDLFVAALLKARECGEPARVSIVGSGATGTELAAHLRVSERSFINDAVTGRKQRLLDIVILEAAPEIMPGASGDLRKAVCDRLAKLDIKTRVGARIASVEADAVVGENGERWPTDITVWAAGLVGHPCLEGLSDFDMDNKHRIIVDARLKTTVDGRIYALGDAASFKPAADAQPLPPTAQCASQQAAYLAAAIPTTIAGGTPEPFEYDDKGRLISLARGGSVGSISLFRSRNDLLVHGQFAQAAYQSIQRKHQWAVLGYLRGSVAIFADAISPTKGPALKLHG</sequence>
<name>A0ABU5HXG2_9HYPH</name>
<dbReference type="InterPro" id="IPR051169">
    <property type="entry name" value="NADH-Q_oxidoreductase"/>
</dbReference>